<evidence type="ECO:0000313" key="2">
    <source>
        <dbReference type="Proteomes" id="UP001371218"/>
    </source>
</evidence>
<dbReference type="RefSeq" id="WP_341429311.1">
    <property type="nucleotide sequence ID" value="NZ_JBBUTG010000039.1"/>
</dbReference>
<organism evidence="1 2">
    <name type="scientific">Ideonella lacteola</name>
    <dbReference type="NCBI Taxonomy" id="2984193"/>
    <lineage>
        <taxon>Bacteria</taxon>
        <taxon>Pseudomonadati</taxon>
        <taxon>Pseudomonadota</taxon>
        <taxon>Betaproteobacteria</taxon>
        <taxon>Burkholderiales</taxon>
        <taxon>Sphaerotilaceae</taxon>
        <taxon>Ideonella</taxon>
    </lineage>
</organism>
<protein>
    <submittedName>
        <fullName evidence="1">Uncharacterized protein</fullName>
    </submittedName>
</protein>
<dbReference type="EMBL" id="JBBUTG010000039">
    <property type="protein sequence ID" value="MEK8034877.1"/>
    <property type="molecule type" value="Genomic_DNA"/>
</dbReference>
<comment type="caution">
    <text evidence="1">The sequence shown here is derived from an EMBL/GenBank/DDBJ whole genome shotgun (WGS) entry which is preliminary data.</text>
</comment>
<dbReference type="Proteomes" id="UP001371218">
    <property type="component" value="Unassembled WGS sequence"/>
</dbReference>
<sequence>MPSTSTPRRFNRKEVLDGLINHPPEWAASIRDQYDGSWDLLLDDIAAKLPGRHKRSLTETLLGRNPPAAELTLLPEHIHFGAALIHAGRREGVDAVLNALTGDDRTLRRMALVVLQGMHAEKMGREGQPGTLPLSIDELTSALGVALRNVCRNRAAWCLAGS</sequence>
<evidence type="ECO:0000313" key="1">
    <source>
        <dbReference type="EMBL" id="MEK8034877.1"/>
    </source>
</evidence>
<proteinExistence type="predicted"/>
<keyword evidence="2" id="KW-1185">Reference proteome</keyword>
<accession>A0ABU9C1E9</accession>
<name>A0ABU9C1E9_9BURK</name>
<gene>
    <name evidence="1" type="ORF">AACH06_29020</name>
</gene>
<reference evidence="1 2" key="1">
    <citation type="submission" date="2024-04" db="EMBL/GenBank/DDBJ databases">
        <title>Novel species of the genus Ideonella isolated from streams.</title>
        <authorList>
            <person name="Lu H."/>
        </authorList>
    </citation>
    <scope>NUCLEOTIDE SEQUENCE [LARGE SCALE GENOMIC DNA]</scope>
    <source>
        <strain evidence="1 2">DXS29W</strain>
    </source>
</reference>